<evidence type="ECO:0000313" key="4">
    <source>
        <dbReference type="Proteomes" id="UP000054053"/>
    </source>
</evidence>
<dbReference type="PANTHER" id="PTHR22958:SF1">
    <property type="entry name" value="GLYCEROPHOSPHOCHOLINE PHOSPHODIESTERASE GPCPD1"/>
    <property type="match status" value="1"/>
</dbReference>
<dbReference type="GO" id="GO:0047389">
    <property type="term" value="F:glycerophosphocholine phosphodiesterase activity"/>
    <property type="evidence" value="ECO:0007669"/>
    <property type="project" value="TreeGrafter"/>
</dbReference>
<dbReference type="InterPro" id="IPR051578">
    <property type="entry name" value="GDPD"/>
</dbReference>
<dbReference type="InterPro" id="IPR017946">
    <property type="entry name" value="PLC-like_Pdiesterase_TIM-brl"/>
</dbReference>
<evidence type="ECO:0000259" key="2">
    <source>
        <dbReference type="PROSITE" id="PS51704"/>
    </source>
</evidence>
<feature type="domain" description="GP-PDE" evidence="2">
    <location>
        <begin position="1"/>
        <end position="96"/>
    </location>
</feature>
<name>A0A1B5L744_USTVR</name>
<dbReference type="InterPro" id="IPR030395">
    <property type="entry name" value="GP_PDE_dom"/>
</dbReference>
<dbReference type="Pfam" id="PF03009">
    <property type="entry name" value="GDPD"/>
    <property type="match status" value="1"/>
</dbReference>
<keyword evidence="1" id="KW-0378">Hydrolase</keyword>
<evidence type="ECO:0000256" key="1">
    <source>
        <dbReference type="ARBA" id="ARBA00022801"/>
    </source>
</evidence>
<dbReference type="PROSITE" id="PS51704">
    <property type="entry name" value="GP_PDE"/>
    <property type="match status" value="1"/>
</dbReference>
<dbReference type="EMBL" id="BBTG02000082">
    <property type="protein sequence ID" value="GAO19066.1"/>
    <property type="molecule type" value="Genomic_DNA"/>
</dbReference>
<dbReference type="Proteomes" id="UP000054053">
    <property type="component" value="Unassembled WGS sequence"/>
</dbReference>
<dbReference type="GO" id="GO:0046475">
    <property type="term" value="P:glycerophospholipid catabolic process"/>
    <property type="evidence" value="ECO:0007669"/>
    <property type="project" value="TreeGrafter"/>
</dbReference>
<dbReference type="PANTHER" id="PTHR22958">
    <property type="entry name" value="GLYCEROPHOSPHORYL DIESTER PHOSPHODIESTERASE"/>
    <property type="match status" value="1"/>
</dbReference>
<reference evidence="4" key="1">
    <citation type="journal article" date="2016" name="Genome Announc.">
        <title>Genome sequence of Ustilaginoidea virens IPU010, a rice pathogenic fungus causing false smut.</title>
        <authorList>
            <person name="Kumagai T."/>
            <person name="Ishii T."/>
            <person name="Terai G."/>
            <person name="Umemura M."/>
            <person name="Machida M."/>
            <person name="Asai K."/>
        </authorList>
    </citation>
    <scope>NUCLEOTIDE SEQUENCE [LARGE SCALE GENOMIC DNA]</scope>
    <source>
        <strain evidence="4">IPU010</strain>
    </source>
</reference>
<proteinExistence type="predicted"/>
<dbReference type="AlphaFoldDB" id="A0A1B5L744"/>
<protein>
    <recommendedName>
        <fullName evidence="2">GP-PDE domain-containing protein</fullName>
    </recommendedName>
</protein>
<comment type="caution">
    <text evidence="3">The sequence shown here is derived from an EMBL/GenBank/DDBJ whole genome shotgun (WGS) entry which is preliminary data.</text>
</comment>
<dbReference type="Gene3D" id="3.20.20.190">
    <property type="entry name" value="Phosphatidylinositol (PI) phosphodiesterase"/>
    <property type="match status" value="1"/>
</dbReference>
<organism evidence="3 4">
    <name type="scientific">Ustilaginoidea virens</name>
    <name type="common">Rice false smut fungus</name>
    <name type="synonym">Villosiclava virens</name>
    <dbReference type="NCBI Taxonomy" id="1159556"/>
    <lineage>
        <taxon>Eukaryota</taxon>
        <taxon>Fungi</taxon>
        <taxon>Dikarya</taxon>
        <taxon>Ascomycota</taxon>
        <taxon>Pezizomycotina</taxon>
        <taxon>Sordariomycetes</taxon>
        <taxon>Hypocreomycetidae</taxon>
        <taxon>Hypocreales</taxon>
        <taxon>Clavicipitaceae</taxon>
        <taxon>Ustilaginoidea</taxon>
    </lineage>
</organism>
<gene>
    <name evidence="3" type="ORF">UVI_02063120</name>
</gene>
<accession>A0A1B5L744</accession>
<sequence length="117" mass="12672">MLITNAGKTPAQDKELRGSSLQAAVHFARMWKLDGVVLACETFLYCPRLVQFVKNMGLTCASYGVLNNEPVNAKAQAAAGVDVLLVDRVKVIADNLRDHGACKASPTTQDESTQTRH</sequence>
<evidence type="ECO:0000313" key="3">
    <source>
        <dbReference type="EMBL" id="GAO19066.1"/>
    </source>
</evidence>